<dbReference type="EMBL" id="MUGY01000013">
    <property type="protein sequence ID" value="OXA93682.1"/>
    <property type="molecule type" value="Genomic_DNA"/>
</dbReference>
<sequence>MQTIPTIRRLGRKHQPLARCTGNQKQQTHVSTLGTVTDGFLKHQFLPLFEQGEEMPNSKETEKRFFDSLNILTGLYGFEQLEVERKPYPYNILLAHKYAQRQLEKSGQDIIELVIMQDDDGVVKLTTNHSYNTGTTLYYIPVLPLYRLLQDKKQKRTVELLLSVFGYLYHIAGIPYYRENHTYLFYQYECMEEWLIDDLENCESDDANNEFSEFNEAKYYGDIMLRKIYNPYHLNVFKQRIDTYKPTSSFGLDCLNVAQKAFALLSDYPDASIFRNTLNQEFDQDDSIIHAEQYISFIADTDGLLYENIARVVNDEFNECGEIEEPTLQQIYDSENNPSKKALDFEYRIFPLINELCTLLNHIP</sequence>
<name>A0ABX4CGT8_FLAHY</name>
<evidence type="ECO:0000313" key="1">
    <source>
        <dbReference type="EMBL" id="OXA93682.1"/>
    </source>
</evidence>
<reference evidence="1 2" key="1">
    <citation type="submission" date="2016-11" db="EMBL/GenBank/DDBJ databases">
        <title>Whole genomes of Flavobacteriaceae.</title>
        <authorList>
            <person name="Stine C."/>
            <person name="Li C."/>
            <person name="Tadesse D."/>
        </authorList>
    </citation>
    <scope>NUCLEOTIDE SEQUENCE [LARGE SCALE GENOMIC DNA]</scope>
    <source>
        <strain evidence="1 2">ATCC 29551</strain>
    </source>
</reference>
<gene>
    <name evidence="1" type="ORF">B0A62_13100</name>
</gene>
<dbReference type="Proteomes" id="UP000198424">
    <property type="component" value="Unassembled WGS sequence"/>
</dbReference>
<evidence type="ECO:0000313" key="2">
    <source>
        <dbReference type="Proteomes" id="UP000198424"/>
    </source>
</evidence>
<keyword evidence="2" id="KW-1185">Reference proteome</keyword>
<dbReference type="RefSeq" id="WP_051885972.1">
    <property type="nucleotide sequence ID" value="NZ_JBEWQG010000002.1"/>
</dbReference>
<organism evidence="1 2">
    <name type="scientific">Flavobacterium hydatis</name>
    <name type="common">Cytophaga aquatilis</name>
    <dbReference type="NCBI Taxonomy" id="991"/>
    <lineage>
        <taxon>Bacteria</taxon>
        <taxon>Pseudomonadati</taxon>
        <taxon>Bacteroidota</taxon>
        <taxon>Flavobacteriia</taxon>
        <taxon>Flavobacteriales</taxon>
        <taxon>Flavobacteriaceae</taxon>
        <taxon>Flavobacterium</taxon>
    </lineage>
</organism>
<comment type="caution">
    <text evidence="1">The sequence shown here is derived from an EMBL/GenBank/DDBJ whole genome shotgun (WGS) entry which is preliminary data.</text>
</comment>
<proteinExistence type="predicted"/>
<protein>
    <submittedName>
        <fullName evidence="1">Uncharacterized protein</fullName>
    </submittedName>
</protein>
<accession>A0ABX4CGT8</accession>